<proteinExistence type="predicted"/>
<name>A0A8J3CV97_9BACT</name>
<comment type="caution">
    <text evidence="1">The sequence shown here is derived from an EMBL/GenBank/DDBJ whole genome shotgun (WGS) entry which is preliminary data.</text>
</comment>
<sequence length="148" mass="16766">MSKKYKSNIMKTNKIIQLSVFVLLLFALGACSKKYTFPVSTVTPSADGEVKVKKQKGGIYSFETAVENLADPTRLTPPKAHYIVWVQNEEGEFQNVGELELSRRSKAKLEGALTYKPIYFFVTAEDVKNTNVPNLEQTIFKSERLRLK</sequence>
<dbReference type="Proteomes" id="UP000642809">
    <property type="component" value="Unassembled WGS sequence"/>
</dbReference>
<dbReference type="EMBL" id="BMYF01000002">
    <property type="protein sequence ID" value="GHB26330.1"/>
    <property type="molecule type" value="Genomic_DNA"/>
</dbReference>
<dbReference type="PROSITE" id="PS51257">
    <property type="entry name" value="PROKAR_LIPOPROTEIN"/>
    <property type="match status" value="1"/>
</dbReference>
<evidence type="ECO:0000313" key="1">
    <source>
        <dbReference type="EMBL" id="GHB26330.1"/>
    </source>
</evidence>
<gene>
    <name evidence="1" type="ORF">GCM10008106_03710</name>
</gene>
<evidence type="ECO:0008006" key="3">
    <source>
        <dbReference type="Google" id="ProtNLM"/>
    </source>
</evidence>
<reference evidence="1" key="1">
    <citation type="journal article" date="2014" name="Int. J. Syst. Evol. Microbiol.">
        <title>Complete genome sequence of Corynebacterium casei LMG S-19264T (=DSM 44701T), isolated from a smear-ripened cheese.</title>
        <authorList>
            <consortium name="US DOE Joint Genome Institute (JGI-PGF)"/>
            <person name="Walter F."/>
            <person name="Albersmeier A."/>
            <person name="Kalinowski J."/>
            <person name="Ruckert C."/>
        </authorList>
    </citation>
    <scope>NUCLEOTIDE SEQUENCE</scope>
    <source>
        <strain evidence="1">KCTC 23224</strain>
    </source>
</reference>
<evidence type="ECO:0000313" key="2">
    <source>
        <dbReference type="Proteomes" id="UP000642809"/>
    </source>
</evidence>
<organism evidence="1 2">
    <name type="scientific">Mongoliitalea lutea</name>
    <dbReference type="NCBI Taxonomy" id="849756"/>
    <lineage>
        <taxon>Bacteria</taxon>
        <taxon>Pseudomonadati</taxon>
        <taxon>Bacteroidota</taxon>
        <taxon>Cytophagia</taxon>
        <taxon>Cytophagales</taxon>
        <taxon>Cyclobacteriaceae</taxon>
        <taxon>Mongoliitalea</taxon>
    </lineage>
</organism>
<reference evidence="1" key="2">
    <citation type="submission" date="2020-09" db="EMBL/GenBank/DDBJ databases">
        <authorList>
            <person name="Sun Q."/>
            <person name="Kim S."/>
        </authorList>
    </citation>
    <scope>NUCLEOTIDE SEQUENCE</scope>
    <source>
        <strain evidence="1">KCTC 23224</strain>
    </source>
</reference>
<dbReference type="AlphaFoldDB" id="A0A8J3CV97"/>
<accession>A0A8J3CV97</accession>
<keyword evidence="2" id="KW-1185">Reference proteome</keyword>
<protein>
    <recommendedName>
        <fullName evidence="3">Lipoprotein</fullName>
    </recommendedName>
</protein>